<dbReference type="InterPro" id="IPR017751">
    <property type="entry name" value="G3P_DH_NAD-dep_euk"/>
</dbReference>
<dbReference type="PRINTS" id="PR00077">
    <property type="entry name" value="GPDHDRGNASE"/>
</dbReference>
<dbReference type="EC" id="1.1.1.8" evidence="9"/>
<evidence type="ECO:0000256" key="6">
    <source>
        <dbReference type="PIRSR" id="PIRSR000114-2"/>
    </source>
</evidence>
<evidence type="ECO:0000256" key="9">
    <source>
        <dbReference type="RuleBase" id="RU361243"/>
    </source>
</evidence>
<dbReference type="InterPro" id="IPR011128">
    <property type="entry name" value="G3P_DH_NAD-dep_N"/>
</dbReference>
<dbReference type="VEuPathDB" id="AmoebaDB:ACA1_040530"/>
<feature type="domain" description="Glycerol-3-phosphate dehydrogenase NAD-dependent N-terminal" evidence="10">
    <location>
        <begin position="4"/>
        <end position="174"/>
    </location>
</feature>
<feature type="binding site" evidence="6">
    <location>
        <position position="121"/>
    </location>
    <ligand>
        <name>substrate</name>
    </ligand>
</feature>
<evidence type="ECO:0000313" key="13">
    <source>
        <dbReference type="Proteomes" id="UP000011083"/>
    </source>
</evidence>
<dbReference type="GO" id="GO:0046168">
    <property type="term" value="P:glycerol-3-phosphate catabolic process"/>
    <property type="evidence" value="ECO:0007669"/>
    <property type="project" value="UniProtKB-UniRule"/>
</dbReference>
<dbReference type="Pfam" id="PF07479">
    <property type="entry name" value="NAD_Gly3P_dh_C"/>
    <property type="match status" value="1"/>
</dbReference>
<dbReference type="GO" id="GO:0051287">
    <property type="term" value="F:NAD binding"/>
    <property type="evidence" value="ECO:0007669"/>
    <property type="project" value="UniProtKB-UniRule"/>
</dbReference>
<dbReference type="SUPFAM" id="SSF51735">
    <property type="entry name" value="NAD(P)-binding Rossmann-fold domains"/>
    <property type="match status" value="1"/>
</dbReference>
<proteinExistence type="inferred from homology"/>
<reference evidence="12 13" key="1">
    <citation type="journal article" date="2013" name="Genome Biol.">
        <title>Genome of Acanthamoeba castellanii highlights extensive lateral gene transfer and early evolution of tyrosine kinase signaling.</title>
        <authorList>
            <person name="Clarke M."/>
            <person name="Lohan A.J."/>
            <person name="Liu B."/>
            <person name="Lagkouvardos I."/>
            <person name="Roy S."/>
            <person name="Zafar N."/>
            <person name="Bertelli C."/>
            <person name="Schilde C."/>
            <person name="Kianianmomeni A."/>
            <person name="Burglin T.R."/>
            <person name="Frech C."/>
            <person name="Turcotte B."/>
            <person name="Kopec K.O."/>
            <person name="Synnott J.M."/>
            <person name="Choo C."/>
            <person name="Paponov I."/>
            <person name="Finkler A."/>
            <person name="Soon Heng Tan C."/>
            <person name="Hutchins A.P."/>
            <person name="Weinmeier T."/>
            <person name="Rattei T."/>
            <person name="Chu J.S."/>
            <person name="Gimenez G."/>
            <person name="Irimia M."/>
            <person name="Rigden D.J."/>
            <person name="Fitzpatrick D.A."/>
            <person name="Lorenzo-Morales J."/>
            <person name="Bateman A."/>
            <person name="Chiu C.H."/>
            <person name="Tang P."/>
            <person name="Hegemann P."/>
            <person name="Fromm H."/>
            <person name="Raoult D."/>
            <person name="Greub G."/>
            <person name="Miranda-Saavedra D."/>
            <person name="Chen N."/>
            <person name="Nash P."/>
            <person name="Ginger M.L."/>
            <person name="Horn M."/>
            <person name="Schaap P."/>
            <person name="Caler L."/>
            <person name="Loftus B."/>
        </authorList>
    </citation>
    <scope>NUCLEOTIDE SEQUENCE [LARGE SCALE GENOMIC DNA]</scope>
    <source>
        <strain evidence="12 13">Neff</strain>
    </source>
</reference>
<evidence type="ECO:0000256" key="7">
    <source>
        <dbReference type="PIRSR" id="PIRSR000114-3"/>
    </source>
</evidence>
<feature type="binding site" evidence="7">
    <location>
        <position position="269"/>
    </location>
    <ligand>
        <name>NAD(+)</name>
        <dbReference type="ChEBI" id="CHEBI:57540"/>
    </ligand>
</feature>
<dbReference type="OMA" id="ENEVKMW"/>
<dbReference type="InterPro" id="IPR008927">
    <property type="entry name" value="6-PGluconate_DH-like_C_sf"/>
</dbReference>
<dbReference type="GO" id="GO:0141152">
    <property type="term" value="F:glycerol-3-phosphate dehydrogenase (NAD+) activity"/>
    <property type="evidence" value="ECO:0007669"/>
    <property type="project" value="UniProtKB-UniRule"/>
</dbReference>
<protein>
    <recommendedName>
        <fullName evidence="9">Glycerol-3-phosphate dehydrogenase [NAD(+)]</fullName>
        <ecNumber evidence="9">1.1.1.8</ecNumber>
    </recommendedName>
</protein>
<evidence type="ECO:0000256" key="1">
    <source>
        <dbReference type="ARBA" id="ARBA00011009"/>
    </source>
</evidence>
<comment type="similarity">
    <text evidence="1 8">Belongs to the NAD-dependent glycerol-3-phosphate dehydrogenase family.</text>
</comment>
<feature type="binding site" evidence="7">
    <location>
        <position position="296"/>
    </location>
    <ligand>
        <name>NAD(+)</name>
        <dbReference type="ChEBI" id="CHEBI:57540"/>
    </ligand>
</feature>
<evidence type="ECO:0000256" key="3">
    <source>
        <dbReference type="ARBA" id="ARBA00023027"/>
    </source>
</evidence>
<evidence type="ECO:0000256" key="8">
    <source>
        <dbReference type="RuleBase" id="RU000437"/>
    </source>
</evidence>
<feature type="binding site" evidence="7">
    <location>
        <position position="298"/>
    </location>
    <ligand>
        <name>NAD(+)</name>
        <dbReference type="ChEBI" id="CHEBI:57540"/>
    </ligand>
</feature>
<dbReference type="PANTHER" id="PTHR11728:SF8">
    <property type="entry name" value="GLYCEROL-3-PHOSPHATE DEHYDROGENASE [NAD(+)]-RELATED"/>
    <property type="match status" value="1"/>
</dbReference>
<dbReference type="NCBIfam" id="TIGR03376">
    <property type="entry name" value="glycerol3P_DH"/>
    <property type="match status" value="1"/>
</dbReference>
<dbReference type="FunFam" id="3.40.50.720:FF:000365">
    <property type="entry name" value="Glycerol-3-phosphate dehydrogenase [NAD(+)]"/>
    <property type="match status" value="1"/>
</dbReference>
<organism evidence="12 13">
    <name type="scientific">Acanthamoeba castellanii (strain ATCC 30010 / Neff)</name>
    <dbReference type="NCBI Taxonomy" id="1257118"/>
    <lineage>
        <taxon>Eukaryota</taxon>
        <taxon>Amoebozoa</taxon>
        <taxon>Discosea</taxon>
        <taxon>Longamoebia</taxon>
        <taxon>Centramoebida</taxon>
        <taxon>Acanthamoebidae</taxon>
        <taxon>Acanthamoeba</taxon>
    </lineage>
</organism>
<keyword evidence="2 8" id="KW-0560">Oxidoreductase</keyword>
<keyword evidence="3 7" id="KW-0520">NAD</keyword>
<accession>L8H0K6</accession>
<dbReference type="PROSITE" id="PS00957">
    <property type="entry name" value="NAD_G3PDH"/>
    <property type="match status" value="1"/>
</dbReference>
<dbReference type="Gene3D" id="3.40.50.720">
    <property type="entry name" value="NAD(P)-binding Rossmann-like Domain"/>
    <property type="match status" value="1"/>
</dbReference>
<dbReference type="GO" id="GO:0005829">
    <property type="term" value="C:cytosol"/>
    <property type="evidence" value="ECO:0007669"/>
    <property type="project" value="TreeGrafter"/>
</dbReference>
<dbReference type="InterPro" id="IPR013328">
    <property type="entry name" value="6PGD_dom2"/>
</dbReference>
<feature type="binding site" evidence="7">
    <location>
        <position position="154"/>
    </location>
    <ligand>
        <name>NAD(+)</name>
        <dbReference type="ChEBI" id="CHEBI:57540"/>
    </ligand>
</feature>
<dbReference type="PIRSF" id="PIRSF000114">
    <property type="entry name" value="Glycerol-3-P_dh"/>
    <property type="match status" value="1"/>
</dbReference>
<dbReference type="OrthoDB" id="10263760at2759"/>
<dbReference type="EMBL" id="KB007946">
    <property type="protein sequence ID" value="ELR18747.1"/>
    <property type="molecule type" value="Genomic_DNA"/>
</dbReference>
<gene>
    <name evidence="12" type="ORF">ACA1_040530</name>
</gene>
<dbReference type="GeneID" id="14919575"/>
<evidence type="ECO:0000259" key="11">
    <source>
        <dbReference type="Pfam" id="PF07479"/>
    </source>
</evidence>
<dbReference type="FunFam" id="1.10.1040.10:FF:000004">
    <property type="entry name" value="Glycerol-3-phosphate dehydrogenase [NAD(+)]"/>
    <property type="match status" value="1"/>
</dbReference>
<evidence type="ECO:0000313" key="12">
    <source>
        <dbReference type="EMBL" id="ELR18747.1"/>
    </source>
</evidence>
<dbReference type="KEGG" id="acan:ACA1_040530"/>
<dbReference type="SUPFAM" id="SSF48179">
    <property type="entry name" value="6-phosphogluconate dehydrogenase C-terminal domain-like"/>
    <property type="match status" value="1"/>
</dbReference>
<evidence type="ECO:0000259" key="10">
    <source>
        <dbReference type="Pfam" id="PF01210"/>
    </source>
</evidence>
<feature type="binding site" evidence="6">
    <location>
        <begin position="269"/>
        <end position="270"/>
    </location>
    <ligand>
        <name>substrate</name>
    </ligand>
</feature>
<dbReference type="AlphaFoldDB" id="L8H0K6"/>
<evidence type="ECO:0000256" key="5">
    <source>
        <dbReference type="PIRSR" id="PIRSR000114-1"/>
    </source>
</evidence>
<dbReference type="RefSeq" id="XP_004340799.1">
    <property type="nucleotide sequence ID" value="XM_004340751.1"/>
</dbReference>
<evidence type="ECO:0000256" key="4">
    <source>
        <dbReference type="ARBA" id="ARBA00048683"/>
    </source>
</evidence>
<dbReference type="Gene3D" id="1.10.1040.10">
    <property type="entry name" value="N-(1-d-carboxylethyl)-l-norvaline Dehydrogenase, domain 2"/>
    <property type="match status" value="1"/>
</dbReference>
<dbReference type="InterPro" id="IPR036291">
    <property type="entry name" value="NAD(P)-bd_dom_sf"/>
</dbReference>
<dbReference type="Proteomes" id="UP000011083">
    <property type="component" value="Unassembled WGS sequence"/>
</dbReference>
<sequence length="375" mass="41482">MKHKVAILGSGNWGSAIAKVVGQNVRQHPELFEDEVRMYVYEELVDGERYLTSIINTNHENVKYLPGVKLPDNIVADPDPIRTAEDATLLIFVLPHQFVNSLCHKLKGKLHHRAKAISLIKGMAFNEKGPVLISSIIEDILGIDVSVLCGANIAKDVAWEHFSETTVGYKDKEVAQVWKQVFHSPSFNVGLVEDIAGVELCGALKNIIAVGLGMADGLGAGANTKAAIMRIGLAEMRRFAETFFKGVKQETFFESCGVADLIVTCFFGRNRKVAAAFVKQKKSFEQLEKEMLHGQKLQGTLTAQEVNTILKRANLTHRHNFTPCLLRLVMRKFPLMTTIYEVCFEKKDPHSLTDSGIASPHALALLQHPPRSGSV</sequence>
<name>L8H0K6_ACACF</name>
<dbReference type="STRING" id="1257118.L8H0K6"/>
<feature type="active site" description="Proton acceptor" evidence="5">
    <location>
        <position position="205"/>
    </location>
</feature>
<dbReference type="GO" id="GO:0042803">
    <property type="term" value="F:protein homodimerization activity"/>
    <property type="evidence" value="ECO:0007669"/>
    <property type="project" value="InterPro"/>
</dbReference>
<comment type="catalytic activity">
    <reaction evidence="4 9">
        <text>sn-glycerol 3-phosphate + NAD(+) = dihydroxyacetone phosphate + NADH + H(+)</text>
        <dbReference type="Rhea" id="RHEA:11092"/>
        <dbReference type="ChEBI" id="CHEBI:15378"/>
        <dbReference type="ChEBI" id="CHEBI:57540"/>
        <dbReference type="ChEBI" id="CHEBI:57597"/>
        <dbReference type="ChEBI" id="CHEBI:57642"/>
        <dbReference type="ChEBI" id="CHEBI:57945"/>
        <dbReference type="EC" id="1.1.1.8"/>
    </reaction>
</comment>
<dbReference type="PANTHER" id="PTHR11728">
    <property type="entry name" value="GLYCEROL-3-PHOSPHATE DEHYDROGENASE"/>
    <property type="match status" value="1"/>
</dbReference>
<feature type="binding site" evidence="7">
    <location>
        <position position="98"/>
    </location>
    <ligand>
        <name>NAD(+)</name>
        <dbReference type="ChEBI" id="CHEBI:57540"/>
    </ligand>
</feature>
<evidence type="ECO:0000256" key="2">
    <source>
        <dbReference type="ARBA" id="ARBA00023002"/>
    </source>
</evidence>
<keyword evidence="13" id="KW-1185">Reference proteome</keyword>
<feature type="binding site" evidence="7">
    <location>
        <begin position="9"/>
        <end position="14"/>
    </location>
    <ligand>
        <name>NAD(+)</name>
        <dbReference type="ChEBI" id="CHEBI:57540"/>
    </ligand>
</feature>
<dbReference type="InterPro" id="IPR006168">
    <property type="entry name" value="G3P_DH_NAD-dep"/>
</dbReference>
<dbReference type="InterPro" id="IPR006109">
    <property type="entry name" value="G3P_DH_NAD-dep_C"/>
</dbReference>
<feature type="domain" description="Glycerol-3-phosphate dehydrogenase NAD-dependent C-terminal" evidence="11">
    <location>
        <begin position="194"/>
        <end position="352"/>
    </location>
</feature>
<dbReference type="GO" id="GO:0005975">
    <property type="term" value="P:carbohydrate metabolic process"/>
    <property type="evidence" value="ECO:0007669"/>
    <property type="project" value="InterPro"/>
</dbReference>
<dbReference type="Pfam" id="PF01210">
    <property type="entry name" value="NAD_Gly3P_dh_N"/>
    <property type="match status" value="1"/>
</dbReference>